<dbReference type="AlphaFoldDB" id="A0A0B7AYV9"/>
<proteinExistence type="predicted"/>
<organism evidence="1">
    <name type="scientific">Arion vulgaris</name>
    <dbReference type="NCBI Taxonomy" id="1028688"/>
    <lineage>
        <taxon>Eukaryota</taxon>
        <taxon>Metazoa</taxon>
        <taxon>Spiralia</taxon>
        <taxon>Lophotrochozoa</taxon>
        <taxon>Mollusca</taxon>
        <taxon>Gastropoda</taxon>
        <taxon>Heterobranchia</taxon>
        <taxon>Euthyneura</taxon>
        <taxon>Panpulmonata</taxon>
        <taxon>Eupulmonata</taxon>
        <taxon>Stylommatophora</taxon>
        <taxon>Helicina</taxon>
        <taxon>Arionoidea</taxon>
        <taxon>Arionidae</taxon>
        <taxon>Arion</taxon>
    </lineage>
</organism>
<sequence length="69" mass="8060">MKGLLLNFCARKRTKIWQQDCAYCKRKVEEQRTTNQSTPPYSALLVMLEYVLHVLTPIMAFSSESKFIC</sequence>
<evidence type="ECO:0000313" key="1">
    <source>
        <dbReference type="EMBL" id="CEK85256.1"/>
    </source>
</evidence>
<name>A0A0B7AYV9_9EUPU</name>
<dbReference type="EMBL" id="HACG01038391">
    <property type="protein sequence ID" value="CEK85256.1"/>
    <property type="molecule type" value="Transcribed_RNA"/>
</dbReference>
<accession>A0A0B7AYV9</accession>
<reference evidence="1" key="1">
    <citation type="submission" date="2014-12" db="EMBL/GenBank/DDBJ databases">
        <title>Insight into the proteome of Arion vulgaris.</title>
        <authorList>
            <person name="Aradska J."/>
            <person name="Bulat T."/>
            <person name="Smidak R."/>
            <person name="Sarate P."/>
            <person name="Gangsoo J."/>
            <person name="Sialana F."/>
            <person name="Bilban M."/>
            <person name="Lubec G."/>
        </authorList>
    </citation>
    <scope>NUCLEOTIDE SEQUENCE</scope>
    <source>
        <tissue evidence="1">Skin</tissue>
    </source>
</reference>
<protein>
    <submittedName>
        <fullName evidence="1">Uncharacterized protein</fullName>
    </submittedName>
</protein>
<gene>
    <name evidence="1" type="primary">ORF147166</name>
</gene>